<feature type="compositionally biased region" description="Acidic residues" evidence="4">
    <location>
        <begin position="451"/>
        <end position="467"/>
    </location>
</feature>
<dbReference type="InterPro" id="IPR050454">
    <property type="entry name" value="RTT106/SSRP1_HistChap/FACT"/>
</dbReference>
<name>A0ABR3UL54_9PLEO</name>
<evidence type="ECO:0000256" key="4">
    <source>
        <dbReference type="SAM" id="MobiDB-lite"/>
    </source>
</evidence>
<evidence type="ECO:0000259" key="5">
    <source>
        <dbReference type="SMART" id="SM01287"/>
    </source>
</evidence>
<feature type="compositionally biased region" description="Polar residues" evidence="4">
    <location>
        <begin position="1"/>
        <end position="10"/>
    </location>
</feature>
<evidence type="ECO:0000256" key="1">
    <source>
        <dbReference type="ARBA" id="ARBA00006159"/>
    </source>
</evidence>
<evidence type="ECO:0000313" key="7">
    <source>
        <dbReference type="Proteomes" id="UP001578633"/>
    </source>
</evidence>
<sequence length="467" mass="49922">MAFTALNNKPSAPIVPMQSPAVPAPAPAPPPAPAAPIAVAHPQEIDVAFAGNHELRKRVHAAIDQNPAQSTLFRDISTYILNQTSQPAAEPATKKRKIEESDAPQNGASAPGSSLTSTATKAFKTYPAVSVAIPQRKKFTLELLDGKDGGIRAIGANGNVEFAIAWTDVDQVFCLPIPEKAKKQHHFVVIPVHGDGVAPVPDHLKASPPEPIVWTFEEATGKNIVQGEDPGPGPMAEAIHHCLIKAGTGKAVVFPDADEFASAVPESHRKGEKAYHVKAHRGSKEGYLFFTSVGVLYGFKKPLAFFDFAAINSISYTAVLRNTFNIVFTTPTGDIEFGMLDQQDFAGINEYVQKHGLQDASLAADRRAKKLNVNKVGGKKENGAAAEEAAGEEEESELQKAERELQDQEDDEEEDDDFDPGSEGESEGSGSDSEDEDGEGGGYEEGATAEVEYDEAGGEDDVDEMEH</sequence>
<dbReference type="Gene3D" id="2.30.29.30">
    <property type="entry name" value="Pleckstrin-homology domain (PH domain)/Phosphotyrosine-binding domain (PTB)"/>
    <property type="match status" value="1"/>
</dbReference>
<gene>
    <name evidence="6" type="ORF">ACET3X_003827</name>
</gene>
<feature type="region of interest" description="Disordered" evidence="4">
    <location>
        <begin position="1"/>
        <end position="36"/>
    </location>
</feature>
<comment type="similarity">
    <text evidence="1">Belongs to the RTT106 family.</text>
</comment>
<dbReference type="InterPro" id="IPR011993">
    <property type="entry name" value="PH-like_dom_sf"/>
</dbReference>
<comment type="function">
    <text evidence="2">Histones H3 and H4 chaperone involved in the nucleosome formation and heterochromatin silencing. Required for the deposition of H3K56ac-carrying H3-H4 complex onto newly-replicated DNA. Plays a role in the transcriptional regulation of the cell-cycle dependent histone genes by creating a repressive structure at the core histone gene promoter.</text>
</comment>
<accession>A0ABR3UL54</accession>
<evidence type="ECO:0000313" key="6">
    <source>
        <dbReference type="EMBL" id="KAL1797221.1"/>
    </source>
</evidence>
<protein>
    <recommendedName>
        <fullName evidence="5">Histone chaperone RTT106/FACT complex subunit SPT16-like middle domain-containing protein</fullName>
    </recommendedName>
</protein>
<feature type="compositionally biased region" description="Acidic residues" evidence="4">
    <location>
        <begin position="407"/>
        <end position="439"/>
    </location>
</feature>
<feature type="region of interest" description="Disordered" evidence="4">
    <location>
        <begin position="84"/>
        <end position="116"/>
    </location>
</feature>
<dbReference type="PANTHER" id="PTHR45849:SF3">
    <property type="entry name" value="HISTONE CHAPERONE RTT106"/>
    <property type="match status" value="1"/>
</dbReference>
<evidence type="ECO:0000256" key="2">
    <source>
        <dbReference type="ARBA" id="ARBA00037550"/>
    </source>
</evidence>
<feature type="compositionally biased region" description="Basic and acidic residues" evidence="4">
    <location>
        <begin position="397"/>
        <end position="406"/>
    </location>
</feature>
<organism evidence="6 7">
    <name type="scientific">Alternaria dauci</name>
    <dbReference type="NCBI Taxonomy" id="48095"/>
    <lineage>
        <taxon>Eukaryota</taxon>
        <taxon>Fungi</taxon>
        <taxon>Dikarya</taxon>
        <taxon>Ascomycota</taxon>
        <taxon>Pezizomycotina</taxon>
        <taxon>Dothideomycetes</taxon>
        <taxon>Pleosporomycetidae</taxon>
        <taxon>Pleosporales</taxon>
        <taxon>Pleosporineae</taxon>
        <taxon>Pleosporaceae</taxon>
        <taxon>Alternaria</taxon>
        <taxon>Alternaria sect. Porri</taxon>
    </lineage>
</organism>
<comment type="caution">
    <text evidence="6">The sequence shown here is derived from an EMBL/GenBank/DDBJ whole genome shotgun (WGS) entry which is preliminary data.</text>
</comment>
<dbReference type="SMART" id="SM01287">
    <property type="entry name" value="Rtt106"/>
    <property type="match status" value="1"/>
</dbReference>
<dbReference type="InterPro" id="IPR013719">
    <property type="entry name" value="RTT106/SPT16-like_middle_dom"/>
</dbReference>
<dbReference type="GeneID" id="96084149"/>
<evidence type="ECO:0000256" key="3">
    <source>
        <dbReference type="ARBA" id="ARBA00038654"/>
    </source>
</evidence>
<dbReference type="RefSeq" id="XP_069307805.1">
    <property type="nucleotide sequence ID" value="XM_069449965.1"/>
</dbReference>
<dbReference type="SUPFAM" id="SSF50729">
    <property type="entry name" value="PH domain-like"/>
    <property type="match status" value="1"/>
</dbReference>
<feature type="region of interest" description="Disordered" evidence="4">
    <location>
        <begin position="374"/>
        <end position="467"/>
    </location>
</feature>
<feature type="compositionally biased region" description="Polar residues" evidence="4">
    <location>
        <begin position="103"/>
        <end position="116"/>
    </location>
</feature>
<reference evidence="6 7" key="1">
    <citation type="submission" date="2024-09" db="EMBL/GenBank/DDBJ databases">
        <title>T2T genomes of carrot and Alternaria dauci and their utility for understanding host-pathogen interaction during carrot leaf blight disease.</title>
        <authorList>
            <person name="Liu W."/>
            <person name="Xu S."/>
            <person name="Ou C."/>
            <person name="Liu X."/>
            <person name="Zhuang F."/>
            <person name="Deng X.W."/>
        </authorList>
    </citation>
    <scope>NUCLEOTIDE SEQUENCE [LARGE SCALE GENOMIC DNA]</scope>
    <source>
        <strain evidence="6 7">A2016</strain>
    </source>
</reference>
<dbReference type="PANTHER" id="PTHR45849">
    <property type="entry name" value="FACT COMPLEX SUBUNIT SSRP1"/>
    <property type="match status" value="1"/>
</dbReference>
<feature type="compositionally biased region" description="Pro residues" evidence="4">
    <location>
        <begin position="22"/>
        <end position="34"/>
    </location>
</feature>
<dbReference type="Proteomes" id="UP001578633">
    <property type="component" value="Chromosome 3"/>
</dbReference>
<proteinExistence type="inferred from homology"/>
<comment type="subunit">
    <text evidence="3">Interacts with histones H3 and H4.</text>
</comment>
<feature type="domain" description="Histone chaperone RTT106/FACT complex subunit SPT16-like middle" evidence="5">
    <location>
        <begin position="274"/>
        <end position="362"/>
    </location>
</feature>
<dbReference type="Pfam" id="PF08512">
    <property type="entry name" value="Rttp106-like_middle"/>
    <property type="match status" value="1"/>
</dbReference>
<dbReference type="EMBL" id="JBHGVX010000003">
    <property type="protein sequence ID" value="KAL1797221.1"/>
    <property type="molecule type" value="Genomic_DNA"/>
</dbReference>
<keyword evidence="7" id="KW-1185">Reference proteome</keyword>